<keyword evidence="2" id="KW-1185">Reference proteome</keyword>
<dbReference type="Proteomes" id="UP000177515">
    <property type="component" value="Chromosome 2"/>
</dbReference>
<sequence length="69" mass="7840">MCIGLSNVSKWPAAFRAYLAQVLDEAPFQLVTKMVAEVAPRRQRRPSEIWKNLRRLAQALMATRGGLWA</sequence>
<dbReference type="EMBL" id="CP017755">
    <property type="protein sequence ID" value="AOZ09617.1"/>
    <property type="molecule type" value="Genomic_DNA"/>
</dbReference>
<gene>
    <name evidence="1" type="ORF">BKK80_28245</name>
</gene>
<accession>A0ABM7D7Y3</accession>
<protein>
    <recommendedName>
        <fullName evidence="3">Transposase</fullName>
    </recommendedName>
</protein>
<reference evidence="1 2" key="1">
    <citation type="submission" date="2016-10" db="EMBL/GenBank/DDBJ databases">
        <title>Complete genome sequences of three Cupriavidus strains isolated from various Malaysian environments.</title>
        <authorList>
            <person name="Abdullah A.A.-A."/>
            <person name="Shafie N.A.H."/>
            <person name="Lau N.S."/>
        </authorList>
    </citation>
    <scope>NUCLEOTIDE SEQUENCE [LARGE SCALE GENOMIC DNA]</scope>
    <source>
        <strain evidence="1 2">USMAA1020</strain>
    </source>
</reference>
<proteinExistence type="predicted"/>
<organism evidence="1 2">
    <name type="scientific">Cupriavidus malaysiensis</name>
    <dbReference type="NCBI Taxonomy" id="367825"/>
    <lineage>
        <taxon>Bacteria</taxon>
        <taxon>Pseudomonadati</taxon>
        <taxon>Pseudomonadota</taxon>
        <taxon>Betaproteobacteria</taxon>
        <taxon>Burkholderiales</taxon>
        <taxon>Burkholderiaceae</taxon>
        <taxon>Cupriavidus</taxon>
    </lineage>
</organism>
<evidence type="ECO:0000313" key="2">
    <source>
        <dbReference type="Proteomes" id="UP000177515"/>
    </source>
</evidence>
<evidence type="ECO:0000313" key="1">
    <source>
        <dbReference type="EMBL" id="AOZ09617.1"/>
    </source>
</evidence>
<name>A0ABM7D7Y3_9BURK</name>
<evidence type="ECO:0008006" key="3">
    <source>
        <dbReference type="Google" id="ProtNLM"/>
    </source>
</evidence>